<sequence>MARRRVPPGFRFHPTDEELVAYYLKRKVSGRSIEADVIGVVELYKCEPWDLPDKSCIGGNDQEWYFFSPRDKKYPNGSRTNRATKVGYWKATGKDRVVRSGSRNIGTKKTLVFYLGRAPNGERTDWVMHEYRIEEEEVSAGFQDAYVLARVFKKSGPGPKNGEQYGGAFIEEAYQSPPQEESVVILPVEELEVATVDCHLNLQEWEDYLMTGLLPQSASSDGHTSGTTVDLDSEGTPLLPRTSEDVLATTPSDNNTSHGVAAESATTVSGSLDFDYSGFQSWFDEEIYHPATPQLSDNLMQSDSSTFYPSEYTLQKLQNPQPPLKSAAICTDASEQTKKRLEGLFHLLGSFPTPPASAADYSQAGAASSSFSSISVTATDSHLTTFTIVCSCSNQGTQQAQVAVTSGHPTAGGKCDKDVLMRPQQPCKGDCKQLACGTCSVKRSPTRQLVKGSKSGFVFVFLLGAVSALCWFFMFRGMWWAVHRTYSVIL</sequence>
<evidence type="ECO:0000259" key="12">
    <source>
        <dbReference type="PROSITE" id="PS51005"/>
    </source>
</evidence>
<protein>
    <recommendedName>
        <fullName evidence="12">NAC domain-containing protein</fullName>
    </recommendedName>
</protein>
<keyword evidence="4 11" id="KW-1133">Transmembrane helix</keyword>
<evidence type="ECO:0000313" key="14">
    <source>
        <dbReference type="Proteomes" id="UP001497512"/>
    </source>
</evidence>
<dbReference type="EMBL" id="OZ019899">
    <property type="protein sequence ID" value="CAK9231823.1"/>
    <property type="molecule type" value="Genomic_DNA"/>
</dbReference>
<keyword evidence="8" id="KW-0804">Transcription</keyword>
<comment type="subcellular location">
    <subcellularLocation>
        <location evidence="2">Membrane</location>
        <topology evidence="2">Single-pass membrane protein</topology>
    </subcellularLocation>
    <subcellularLocation>
        <location evidence="1">Nucleus</location>
    </subcellularLocation>
</comment>
<evidence type="ECO:0000256" key="2">
    <source>
        <dbReference type="ARBA" id="ARBA00004167"/>
    </source>
</evidence>
<dbReference type="Proteomes" id="UP001497512">
    <property type="component" value="Chromosome 7"/>
</dbReference>
<dbReference type="SUPFAM" id="SSF101941">
    <property type="entry name" value="NAC domain"/>
    <property type="match status" value="1"/>
</dbReference>
<keyword evidence="7" id="KW-0010">Activator</keyword>
<dbReference type="PANTHER" id="PTHR31744:SF216">
    <property type="entry name" value="NAC TRANSCRIPTION FACTOR"/>
    <property type="match status" value="1"/>
</dbReference>
<feature type="domain" description="NAC" evidence="12">
    <location>
        <begin position="6"/>
        <end position="154"/>
    </location>
</feature>
<name>A0ABP0UWM9_9BRYO</name>
<keyword evidence="6 11" id="KW-0472">Membrane</keyword>
<feature type="compositionally biased region" description="Polar residues" evidence="10">
    <location>
        <begin position="217"/>
        <end position="230"/>
    </location>
</feature>
<reference evidence="13" key="1">
    <citation type="submission" date="2024-02" db="EMBL/GenBank/DDBJ databases">
        <authorList>
            <consortium name="ELIXIR-Norway"/>
            <consortium name="Elixir Norway"/>
        </authorList>
    </citation>
    <scope>NUCLEOTIDE SEQUENCE</scope>
</reference>
<gene>
    <name evidence="13" type="ORF">CSSPTR1EN2_LOCUS20950</name>
</gene>
<feature type="transmembrane region" description="Helical" evidence="11">
    <location>
        <begin position="456"/>
        <end position="475"/>
    </location>
</feature>
<evidence type="ECO:0000256" key="1">
    <source>
        <dbReference type="ARBA" id="ARBA00004123"/>
    </source>
</evidence>
<evidence type="ECO:0000256" key="9">
    <source>
        <dbReference type="ARBA" id="ARBA00023242"/>
    </source>
</evidence>
<dbReference type="Pfam" id="PF02365">
    <property type="entry name" value="NAM"/>
    <property type="match status" value="1"/>
</dbReference>
<keyword evidence="9" id="KW-0539">Nucleus</keyword>
<dbReference type="InterPro" id="IPR003441">
    <property type="entry name" value="NAC-dom"/>
</dbReference>
<dbReference type="PROSITE" id="PS51005">
    <property type="entry name" value="NAC"/>
    <property type="match status" value="1"/>
</dbReference>
<dbReference type="InterPro" id="IPR036093">
    <property type="entry name" value="NAC_dom_sf"/>
</dbReference>
<proteinExistence type="predicted"/>
<accession>A0ABP0UWM9</accession>
<evidence type="ECO:0000313" key="13">
    <source>
        <dbReference type="EMBL" id="CAK9231823.1"/>
    </source>
</evidence>
<evidence type="ECO:0000256" key="7">
    <source>
        <dbReference type="ARBA" id="ARBA00023159"/>
    </source>
</evidence>
<evidence type="ECO:0000256" key="10">
    <source>
        <dbReference type="SAM" id="MobiDB-lite"/>
    </source>
</evidence>
<organism evidence="13 14">
    <name type="scientific">Sphagnum troendelagicum</name>
    <dbReference type="NCBI Taxonomy" id="128251"/>
    <lineage>
        <taxon>Eukaryota</taxon>
        <taxon>Viridiplantae</taxon>
        <taxon>Streptophyta</taxon>
        <taxon>Embryophyta</taxon>
        <taxon>Bryophyta</taxon>
        <taxon>Sphagnophytina</taxon>
        <taxon>Sphagnopsida</taxon>
        <taxon>Sphagnales</taxon>
        <taxon>Sphagnaceae</taxon>
        <taxon>Sphagnum</taxon>
    </lineage>
</organism>
<evidence type="ECO:0000256" key="11">
    <source>
        <dbReference type="SAM" id="Phobius"/>
    </source>
</evidence>
<evidence type="ECO:0000256" key="4">
    <source>
        <dbReference type="ARBA" id="ARBA00022989"/>
    </source>
</evidence>
<keyword evidence="5" id="KW-0805">Transcription regulation</keyword>
<keyword evidence="14" id="KW-1185">Reference proteome</keyword>
<feature type="region of interest" description="Disordered" evidence="10">
    <location>
        <begin position="217"/>
        <end position="264"/>
    </location>
</feature>
<evidence type="ECO:0000256" key="5">
    <source>
        <dbReference type="ARBA" id="ARBA00023015"/>
    </source>
</evidence>
<evidence type="ECO:0000256" key="3">
    <source>
        <dbReference type="ARBA" id="ARBA00022692"/>
    </source>
</evidence>
<feature type="compositionally biased region" description="Polar residues" evidence="10">
    <location>
        <begin position="249"/>
        <end position="264"/>
    </location>
</feature>
<dbReference type="Gene3D" id="2.170.150.80">
    <property type="entry name" value="NAC domain"/>
    <property type="match status" value="1"/>
</dbReference>
<dbReference type="PANTHER" id="PTHR31744">
    <property type="entry name" value="PROTEIN CUP-SHAPED COTYLEDON 2-RELATED"/>
    <property type="match status" value="1"/>
</dbReference>
<evidence type="ECO:0000256" key="6">
    <source>
        <dbReference type="ARBA" id="ARBA00023136"/>
    </source>
</evidence>
<evidence type="ECO:0000256" key="8">
    <source>
        <dbReference type="ARBA" id="ARBA00023163"/>
    </source>
</evidence>
<keyword evidence="3 11" id="KW-0812">Transmembrane</keyword>